<feature type="compositionally biased region" description="Basic and acidic residues" evidence="1">
    <location>
        <begin position="11"/>
        <end position="33"/>
    </location>
</feature>
<organism evidence="2 3">
    <name type="scientific">Prymnesium parvum</name>
    <name type="common">Toxic golden alga</name>
    <dbReference type="NCBI Taxonomy" id="97485"/>
    <lineage>
        <taxon>Eukaryota</taxon>
        <taxon>Haptista</taxon>
        <taxon>Haptophyta</taxon>
        <taxon>Prymnesiophyceae</taxon>
        <taxon>Prymnesiales</taxon>
        <taxon>Prymnesiaceae</taxon>
        <taxon>Prymnesium</taxon>
    </lineage>
</organism>
<evidence type="ECO:0000313" key="3">
    <source>
        <dbReference type="Proteomes" id="UP001515480"/>
    </source>
</evidence>
<reference evidence="2 3" key="1">
    <citation type="journal article" date="2024" name="Science">
        <title>Giant polyketide synthase enzymes in the biosynthesis of giant marine polyether toxins.</title>
        <authorList>
            <person name="Fallon T.R."/>
            <person name="Shende V.V."/>
            <person name="Wierzbicki I.H."/>
            <person name="Pendleton A.L."/>
            <person name="Watervoot N.F."/>
            <person name="Auber R.P."/>
            <person name="Gonzalez D.J."/>
            <person name="Wisecaver J.H."/>
            <person name="Moore B.S."/>
        </authorList>
    </citation>
    <scope>NUCLEOTIDE SEQUENCE [LARGE SCALE GENOMIC DNA]</scope>
    <source>
        <strain evidence="2 3">12B1</strain>
    </source>
</reference>
<protein>
    <submittedName>
        <fullName evidence="2">Uncharacterized protein</fullName>
    </submittedName>
</protein>
<comment type="caution">
    <text evidence="2">The sequence shown here is derived from an EMBL/GenBank/DDBJ whole genome shotgun (WGS) entry which is preliminary data.</text>
</comment>
<dbReference type="AlphaFoldDB" id="A0AB34IKN3"/>
<sequence>MREVGLGAHEAQLHAEGRQEAKRQRAGDDRAPHESLCPPGVSSARATAQPAVGTAGGGAASAELAEMLPQLLASREWSVERQLQWLAAAHSSADAWLSPACDPALTASFCEELDARRKLAQAWASSLQRLQDRTERVLMSTQDGTHGKVDAAASCSIPC</sequence>
<feature type="region of interest" description="Disordered" evidence="1">
    <location>
        <begin position="1"/>
        <end position="54"/>
    </location>
</feature>
<evidence type="ECO:0000313" key="2">
    <source>
        <dbReference type="EMBL" id="KAL1499745.1"/>
    </source>
</evidence>
<gene>
    <name evidence="2" type="ORF">AB1Y20_012432</name>
</gene>
<evidence type="ECO:0000256" key="1">
    <source>
        <dbReference type="SAM" id="MobiDB-lite"/>
    </source>
</evidence>
<accession>A0AB34IKN3</accession>
<proteinExistence type="predicted"/>
<dbReference type="Proteomes" id="UP001515480">
    <property type="component" value="Unassembled WGS sequence"/>
</dbReference>
<name>A0AB34IKN3_PRYPA</name>
<keyword evidence="3" id="KW-1185">Reference proteome</keyword>
<dbReference type="EMBL" id="JBGBPQ010000024">
    <property type="protein sequence ID" value="KAL1499745.1"/>
    <property type="molecule type" value="Genomic_DNA"/>
</dbReference>